<feature type="transmembrane region" description="Helical" evidence="7">
    <location>
        <begin position="29"/>
        <end position="47"/>
    </location>
</feature>
<feature type="transmembrane region" description="Helical" evidence="7">
    <location>
        <begin position="93"/>
        <end position="124"/>
    </location>
</feature>
<dbReference type="AlphaFoldDB" id="A0A1G6UAH2"/>
<dbReference type="Pfam" id="PF03600">
    <property type="entry name" value="CitMHS"/>
    <property type="match status" value="1"/>
</dbReference>
<sequence length="408" mass="41894">MTAFVIIVFALVYLGMALGRLPGLALDRSGIALGGAALLLATGALPYGEWAQALDLPTLVLLFALMLIGGHFAEAGAFDAVARALSRSPLSPLALLGLVVATGGLLSALLVNDIVVFALTPLLVHGLAARALDPRPYLLGLALASNAGSAATLVGNPQNLLIGELGQLDFLAYLAVAALPSALALLCVYAVVAWTWRGRLAVAARAEPLADLPLQRWLLLKSVLAVLAVVVAMLLLDRHREIAALAIAAVLLAGRRIGTAALLKRVDWSLLVLIASLFVVTAAFAELPTASSAVAALDAAGLNLERLGLLVPAALIGSNTIGNVPLVMLLVETLGGLSQHALTALAVFSTLAGNLLLLGSLANIITAERAAQAGVRLGFADFARVGIPVTLISTALALAWLLLRGWSL</sequence>
<dbReference type="PANTHER" id="PTHR43302:SF5">
    <property type="entry name" value="TRANSPORTER ARSB-RELATED"/>
    <property type="match status" value="1"/>
</dbReference>
<name>A0A1G6UAH2_9GAMM</name>
<evidence type="ECO:0000256" key="4">
    <source>
        <dbReference type="ARBA" id="ARBA00022692"/>
    </source>
</evidence>
<evidence type="ECO:0000256" key="1">
    <source>
        <dbReference type="ARBA" id="ARBA00004651"/>
    </source>
</evidence>
<keyword evidence="10" id="KW-1185">Reference proteome</keyword>
<evidence type="ECO:0000313" key="10">
    <source>
        <dbReference type="Proteomes" id="UP000199603"/>
    </source>
</evidence>
<feature type="transmembrane region" description="Helical" evidence="7">
    <location>
        <begin position="217"/>
        <end position="236"/>
    </location>
</feature>
<evidence type="ECO:0000313" key="9">
    <source>
        <dbReference type="EMBL" id="SDD37577.1"/>
    </source>
</evidence>
<reference evidence="9 10" key="1">
    <citation type="submission" date="2016-10" db="EMBL/GenBank/DDBJ databases">
        <authorList>
            <person name="de Groot N.N."/>
        </authorList>
    </citation>
    <scope>NUCLEOTIDE SEQUENCE [LARGE SCALE GENOMIC DNA]</scope>
    <source>
        <strain evidence="9 10">DSM 16957</strain>
    </source>
</reference>
<feature type="transmembrane region" description="Helical" evidence="7">
    <location>
        <begin position="385"/>
        <end position="403"/>
    </location>
</feature>
<evidence type="ECO:0000256" key="2">
    <source>
        <dbReference type="ARBA" id="ARBA00022448"/>
    </source>
</evidence>
<evidence type="ECO:0000256" key="3">
    <source>
        <dbReference type="ARBA" id="ARBA00022475"/>
    </source>
</evidence>
<keyword evidence="2" id="KW-0813">Transport</keyword>
<dbReference type="OrthoDB" id="9809303at2"/>
<feature type="transmembrane region" description="Helical" evidence="7">
    <location>
        <begin position="170"/>
        <end position="196"/>
    </location>
</feature>
<feature type="transmembrane region" description="Helical" evidence="7">
    <location>
        <begin position="270"/>
        <end position="287"/>
    </location>
</feature>
<dbReference type="Proteomes" id="UP000199603">
    <property type="component" value="Unassembled WGS sequence"/>
</dbReference>
<dbReference type="STRING" id="265719.SAMN04488509_102215"/>
<feature type="transmembrane region" description="Helical" evidence="7">
    <location>
        <begin position="342"/>
        <end position="365"/>
    </location>
</feature>
<organism evidence="9 10">
    <name type="scientific">Aquimonas voraii</name>
    <dbReference type="NCBI Taxonomy" id="265719"/>
    <lineage>
        <taxon>Bacteria</taxon>
        <taxon>Pseudomonadati</taxon>
        <taxon>Pseudomonadota</taxon>
        <taxon>Gammaproteobacteria</taxon>
        <taxon>Lysobacterales</taxon>
        <taxon>Lysobacteraceae</taxon>
        <taxon>Aquimonas</taxon>
    </lineage>
</organism>
<feature type="transmembrane region" description="Helical" evidence="7">
    <location>
        <begin position="136"/>
        <end position="155"/>
    </location>
</feature>
<dbReference type="RefSeq" id="WP_091239972.1">
    <property type="nucleotide sequence ID" value="NZ_FNAG01000002.1"/>
</dbReference>
<keyword evidence="3" id="KW-1003">Cell membrane</keyword>
<keyword evidence="6 7" id="KW-0472">Membrane</keyword>
<dbReference type="EMBL" id="FNAG01000002">
    <property type="protein sequence ID" value="SDD37577.1"/>
    <property type="molecule type" value="Genomic_DNA"/>
</dbReference>
<feature type="transmembrane region" description="Helical" evidence="7">
    <location>
        <begin position="307"/>
        <end position="330"/>
    </location>
</feature>
<accession>A0A1G6UAH2</accession>
<evidence type="ECO:0000256" key="7">
    <source>
        <dbReference type="SAM" id="Phobius"/>
    </source>
</evidence>
<dbReference type="GO" id="GO:0055085">
    <property type="term" value="P:transmembrane transport"/>
    <property type="evidence" value="ECO:0007669"/>
    <property type="project" value="InterPro"/>
</dbReference>
<keyword evidence="4 7" id="KW-0812">Transmembrane</keyword>
<keyword evidence="5 7" id="KW-1133">Transmembrane helix</keyword>
<dbReference type="PANTHER" id="PTHR43302">
    <property type="entry name" value="TRANSPORTER ARSB-RELATED"/>
    <property type="match status" value="1"/>
</dbReference>
<gene>
    <name evidence="9" type="ORF">SAMN04488509_102215</name>
</gene>
<protein>
    <submittedName>
        <fullName evidence="9">Transporter, YbiR family</fullName>
    </submittedName>
</protein>
<comment type="subcellular location">
    <subcellularLocation>
        <location evidence="1">Cell membrane</location>
        <topology evidence="1">Multi-pass membrane protein</topology>
    </subcellularLocation>
</comment>
<feature type="domain" description="Citrate transporter-like" evidence="8">
    <location>
        <begin position="26"/>
        <end position="336"/>
    </location>
</feature>
<evidence type="ECO:0000259" key="8">
    <source>
        <dbReference type="Pfam" id="PF03600"/>
    </source>
</evidence>
<feature type="transmembrane region" description="Helical" evidence="7">
    <location>
        <begin position="242"/>
        <end position="263"/>
    </location>
</feature>
<evidence type="ECO:0000256" key="5">
    <source>
        <dbReference type="ARBA" id="ARBA00022989"/>
    </source>
</evidence>
<proteinExistence type="predicted"/>
<dbReference type="InterPro" id="IPR004680">
    <property type="entry name" value="Cit_transptr-like_dom"/>
</dbReference>
<feature type="transmembrane region" description="Helical" evidence="7">
    <location>
        <begin position="54"/>
        <end position="73"/>
    </location>
</feature>
<evidence type="ECO:0000256" key="6">
    <source>
        <dbReference type="ARBA" id="ARBA00023136"/>
    </source>
</evidence>
<dbReference type="GO" id="GO:0005886">
    <property type="term" value="C:plasma membrane"/>
    <property type="evidence" value="ECO:0007669"/>
    <property type="project" value="UniProtKB-SubCell"/>
</dbReference>